<dbReference type="SUPFAM" id="SSF53686">
    <property type="entry name" value="Tryptophan synthase beta subunit-like PLP-dependent enzymes"/>
    <property type="match status" value="1"/>
</dbReference>
<dbReference type="GO" id="GO:0006565">
    <property type="term" value="P:L-serine catabolic process"/>
    <property type="evidence" value="ECO:0007669"/>
    <property type="project" value="TreeGrafter"/>
</dbReference>
<gene>
    <name evidence="5" type="ORF">BJ971_004117</name>
</gene>
<keyword evidence="3 5" id="KW-0456">Lyase</keyword>
<dbReference type="InterPro" id="IPR050147">
    <property type="entry name" value="Ser/Thr_Dehydratase"/>
</dbReference>
<accession>A0A7W7HZB3</accession>
<comment type="cofactor">
    <cofactor evidence="1">
        <name>pyridoxal 5'-phosphate</name>
        <dbReference type="ChEBI" id="CHEBI:597326"/>
    </cofactor>
</comment>
<dbReference type="Gene3D" id="3.40.50.1100">
    <property type="match status" value="2"/>
</dbReference>
<evidence type="ECO:0000313" key="6">
    <source>
        <dbReference type="Proteomes" id="UP000578112"/>
    </source>
</evidence>
<dbReference type="GO" id="GO:0004794">
    <property type="term" value="F:threonine deaminase activity"/>
    <property type="evidence" value="ECO:0007669"/>
    <property type="project" value="TreeGrafter"/>
</dbReference>
<evidence type="ECO:0000256" key="1">
    <source>
        <dbReference type="ARBA" id="ARBA00001933"/>
    </source>
</evidence>
<dbReference type="PANTHER" id="PTHR48078">
    <property type="entry name" value="THREONINE DEHYDRATASE, MITOCHONDRIAL-RELATED"/>
    <property type="match status" value="1"/>
</dbReference>
<dbReference type="EC" id="4.2.3.1" evidence="5"/>
<dbReference type="Proteomes" id="UP000578112">
    <property type="component" value="Unassembled WGS sequence"/>
</dbReference>
<evidence type="ECO:0000313" key="5">
    <source>
        <dbReference type="EMBL" id="MBB4763561.1"/>
    </source>
</evidence>
<proteinExistence type="predicted"/>
<dbReference type="RefSeq" id="WP_184994862.1">
    <property type="nucleotide sequence ID" value="NZ_BOMK01000020.1"/>
</dbReference>
<evidence type="ECO:0000259" key="4">
    <source>
        <dbReference type="Pfam" id="PF00291"/>
    </source>
</evidence>
<dbReference type="Pfam" id="PF00291">
    <property type="entry name" value="PALP"/>
    <property type="match status" value="1"/>
</dbReference>
<sequence>MLVDRAGRRYPLDEPRWRGDDGSPLLVEDLPGIDRADVDTRVRSQWRYAAALPLAYDRPVSLGEGCTPLLPFEVDGVPLSVKPEWFNPTASFKDRGTTVMVSTLARQGVAEMLEDSSGNGGSSVAAYAAAAGIRATILAPESTSPAKIQQSRAHGAAVDLVPGTRQATADEAVRRSAATFYASHNWHPFFLQGTKLIAYEIWEDLGFAAPDAVVLPAGAGSLVLGCHIGFGELLRSGAITRRPRLLVAQPAHCAPLVAAFAAGAATVTAREWTPTVAEGTAIAAPVRDREVLAAVRESAGDMAAVPEDEIAPAALELAHRGLYAEPTSSIVLPAIREFLRRGTLRRGETTVTVLTGSALKAADTMGRLLTGSP</sequence>
<protein>
    <submittedName>
        <fullName evidence="5">Threonine synthase</fullName>
        <ecNumber evidence="5">4.2.3.1</ecNumber>
    </submittedName>
</protein>
<comment type="caution">
    <text evidence="5">The sequence shown here is derived from an EMBL/GenBank/DDBJ whole genome shotgun (WGS) entry which is preliminary data.</text>
</comment>
<keyword evidence="2" id="KW-0663">Pyridoxal phosphate</keyword>
<dbReference type="GO" id="GO:0003941">
    <property type="term" value="F:L-serine ammonia-lyase activity"/>
    <property type="evidence" value="ECO:0007669"/>
    <property type="project" value="TreeGrafter"/>
</dbReference>
<dbReference type="PANTHER" id="PTHR48078:SF6">
    <property type="entry name" value="L-THREONINE DEHYDRATASE CATABOLIC TDCB"/>
    <property type="match status" value="1"/>
</dbReference>
<dbReference type="EMBL" id="JACHNH010000001">
    <property type="protein sequence ID" value="MBB4763561.1"/>
    <property type="molecule type" value="Genomic_DNA"/>
</dbReference>
<dbReference type="InterPro" id="IPR036052">
    <property type="entry name" value="TrpB-like_PALP_sf"/>
</dbReference>
<organism evidence="5 6">
    <name type="scientific">Actinoplanes digitatis</name>
    <dbReference type="NCBI Taxonomy" id="1868"/>
    <lineage>
        <taxon>Bacteria</taxon>
        <taxon>Bacillati</taxon>
        <taxon>Actinomycetota</taxon>
        <taxon>Actinomycetes</taxon>
        <taxon>Micromonosporales</taxon>
        <taxon>Micromonosporaceae</taxon>
        <taxon>Actinoplanes</taxon>
    </lineage>
</organism>
<dbReference type="GO" id="GO:0009097">
    <property type="term" value="P:isoleucine biosynthetic process"/>
    <property type="evidence" value="ECO:0007669"/>
    <property type="project" value="TreeGrafter"/>
</dbReference>
<dbReference type="GO" id="GO:0006567">
    <property type="term" value="P:L-threonine catabolic process"/>
    <property type="evidence" value="ECO:0007669"/>
    <property type="project" value="TreeGrafter"/>
</dbReference>
<feature type="domain" description="Tryptophan synthase beta chain-like PALP" evidence="4">
    <location>
        <begin position="60"/>
        <end position="356"/>
    </location>
</feature>
<dbReference type="GO" id="GO:0004795">
    <property type="term" value="F:threonine synthase activity"/>
    <property type="evidence" value="ECO:0007669"/>
    <property type="project" value="UniProtKB-EC"/>
</dbReference>
<evidence type="ECO:0000256" key="3">
    <source>
        <dbReference type="ARBA" id="ARBA00023239"/>
    </source>
</evidence>
<dbReference type="AlphaFoldDB" id="A0A7W7HZB3"/>
<name>A0A7W7HZB3_9ACTN</name>
<keyword evidence="6" id="KW-1185">Reference proteome</keyword>
<evidence type="ECO:0000256" key="2">
    <source>
        <dbReference type="ARBA" id="ARBA00022898"/>
    </source>
</evidence>
<dbReference type="InterPro" id="IPR001926">
    <property type="entry name" value="TrpB-like_PALP"/>
</dbReference>
<reference evidence="5 6" key="1">
    <citation type="submission" date="2020-08" db="EMBL/GenBank/DDBJ databases">
        <title>Sequencing the genomes of 1000 actinobacteria strains.</title>
        <authorList>
            <person name="Klenk H.-P."/>
        </authorList>
    </citation>
    <scope>NUCLEOTIDE SEQUENCE [LARGE SCALE GENOMIC DNA]</scope>
    <source>
        <strain evidence="5 6">DSM 43149</strain>
    </source>
</reference>